<evidence type="ECO:0000313" key="3">
    <source>
        <dbReference type="EMBL" id="SEJ49729.1"/>
    </source>
</evidence>
<dbReference type="Pfam" id="PF00498">
    <property type="entry name" value="FHA"/>
    <property type="match status" value="1"/>
</dbReference>
<sequence length="317" mass="31674">MSITCQVCATVNPDTAQFCDGCGVELTPQASPAASSPLPADMAQTGSPQTDAAQLSSTQDPQLSPAPLESEAGAVPDLTAAPAEALPDANTQGAADLTGEAASLDSGLSDMPVSDEAVGSADGSAGMAQEATPEALPAGEQQVSGDSSAMTGEALETAAMPAPQEASTQPDSTQEASAQPDSPDLTSTAAGAAGAVAVSGEQRTGPARLGVRKFGAPTGDFIPLQGERLVVGRFDASSGPVDIDLAALGGAEHISRRHAELSQQGGRWTVTDLGSTNGVFIKRAGQGAFSPRLQEPTALSDGDEVAFGNLVLTFNQD</sequence>
<dbReference type="InterPro" id="IPR008984">
    <property type="entry name" value="SMAD_FHA_dom_sf"/>
</dbReference>
<dbReference type="CDD" id="cd00060">
    <property type="entry name" value="FHA"/>
    <property type="match status" value="1"/>
</dbReference>
<dbReference type="EMBL" id="FNZA01000009">
    <property type="protein sequence ID" value="SEJ49729.1"/>
    <property type="molecule type" value="Genomic_DNA"/>
</dbReference>
<feature type="compositionally biased region" description="Low complexity" evidence="1">
    <location>
        <begin position="186"/>
        <end position="199"/>
    </location>
</feature>
<keyword evidence="4" id="KW-1185">Reference proteome</keyword>
<feature type="compositionally biased region" description="Polar residues" evidence="1">
    <location>
        <begin position="44"/>
        <end position="62"/>
    </location>
</feature>
<gene>
    <name evidence="3" type="ORF">SAMN04488058_10968</name>
</gene>
<feature type="compositionally biased region" description="Polar residues" evidence="1">
    <location>
        <begin position="165"/>
        <end position="180"/>
    </location>
</feature>
<proteinExistence type="predicted"/>
<dbReference type="STRING" id="856736.SAMN04488058_10968"/>
<dbReference type="AlphaFoldDB" id="A0A1H6Z8I4"/>
<feature type="domain" description="FHA" evidence="2">
    <location>
        <begin position="229"/>
        <end position="286"/>
    </location>
</feature>
<feature type="compositionally biased region" description="Polar residues" evidence="1">
    <location>
        <begin position="141"/>
        <end position="150"/>
    </location>
</feature>
<name>A0A1H6Z8I4_9DEIO</name>
<evidence type="ECO:0000256" key="1">
    <source>
        <dbReference type="SAM" id="MobiDB-lite"/>
    </source>
</evidence>
<accession>A0A1H6Z8I4</accession>
<dbReference type="RefSeq" id="WP_092264650.1">
    <property type="nucleotide sequence ID" value="NZ_FNZA01000009.1"/>
</dbReference>
<dbReference type="Proteomes" id="UP000199223">
    <property type="component" value="Unassembled WGS sequence"/>
</dbReference>
<dbReference type="OrthoDB" id="9816434at2"/>
<dbReference type="InterPro" id="IPR000253">
    <property type="entry name" value="FHA_dom"/>
</dbReference>
<evidence type="ECO:0000259" key="2">
    <source>
        <dbReference type="PROSITE" id="PS50006"/>
    </source>
</evidence>
<feature type="compositionally biased region" description="Low complexity" evidence="1">
    <location>
        <begin position="29"/>
        <end position="40"/>
    </location>
</feature>
<reference evidence="4" key="1">
    <citation type="submission" date="2016-10" db="EMBL/GenBank/DDBJ databases">
        <authorList>
            <person name="Varghese N."/>
            <person name="Submissions S."/>
        </authorList>
    </citation>
    <scope>NUCLEOTIDE SEQUENCE [LARGE SCALE GENOMIC DNA]</scope>
    <source>
        <strain evidence="4">CGMCC 1.10218</strain>
    </source>
</reference>
<evidence type="ECO:0000313" key="4">
    <source>
        <dbReference type="Proteomes" id="UP000199223"/>
    </source>
</evidence>
<organism evidence="3 4">
    <name type="scientific">Deinococcus reticulitermitis</name>
    <dbReference type="NCBI Taxonomy" id="856736"/>
    <lineage>
        <taxon>Bacteria</taxon>
        <taxon>Thermotogati</taxon>
        <taxon>Deinococcota</taxon>
        <taxon>Deinococci</taxon>
        <taxon>Deinococcales</taxon>
        <taxon>Deinococcaceae</taxon>
        <taxon>Deinococcus</taxon>
    </lineage>
</organism>
<protein>
    <submittedName>
        <fullName evidence="3">FHA domain-containing protein</fullName>
    </submittedName>
</protein>
<dbReference type="SMART" id="SM00240">
    <property type="entry name" value="FHA"/>
    <property type="match status" value="1"/>
</dbReference>
<dbReference type="Gene3D" id="2.60.200.20">
    <property type="match status" value="1"/>
</dbReference>
<dbReference type="PROSITE" id="PS50006">
    <property type="entry name" value="FHA_DOMAIN"/>
    <property type="match status" value="1"/>
</dbReference>
<feature type="region of interest" description="Disordered" evidence="1">
    <location>
        <begin position="103"/>
        <end position="203"/>
    </location>
</feature>
<dbReference type="SUPFAM" id="SSF49879">
    <property type="entry name" value="SMAD/FHA domain"/>
    <property type="match status" value="1"/>
</dbReference>
<feature type="region of interest" description="Disordered" evidence="1">
    <location>
        <begin position="29"/>
        <end position="69"/>
    </location>
</feature>